<sequence>MRAIVLLLFLGLLTACVPRSVTVGLRFGFELSPVITRFEPDRGEGASYQVGESVRFLISLSRTGYITLAALDADGVAYEFDRVFLGAGTHLLSGPPGYRYELRPPLGLQRVRAIYTDTPHPPGLVLRGRYTAQGWDRQTTLYIEQSGSRLRDVAETFFYIR</sequence>
<reference evidence="2 3" key="1">
    <citation type="submission" date="2018-08" db="EMBL/GenBank/DDBJ databases">
        <title>Meiothermus luteus KCTC 52599 genome sequencing project.</title>
        <authorList>
            <person name="Da Costa M.S."/>
            <person name="Albuquerque L."/>
            <person name="Raposo P."/>
            <person name="Froufe H.J.C."/>
            <person name="Barroso C.S."/>
            <person name="Egas C."/>
        </authorList>
    </citation>
    <scope>NUCLEOTIDE SEQUENCE [LARGE SCALE GENOMIC DNA]</scope>
    <source>
        <strain evidence="2 3">KCTC 52599</strain>
    </source>
</reference>
<comment type="caution">
    <text evidence="2">The sequence shown here is derived from an EMBL/GenBank/DDBJ whole genome shotgun (WGS) entry which is preliminary data.</text>
</comment>
<evidence type="ECO:0000313" key="2">
    <source>
        <dbReference type="EMBL" id="RIH84741.1"/>
    </source>
</evidence>
<accession>A0A399ERC8</accession>
<dbReference type="OrthoDB" id="25807at2"/>
<gene>
    <name evidence="2" type="ORF">Mlute_01811</name>
</gene>
<name>A0A399ERC8_9DEIN</name>
<dbReference type="RefSeq" id="WP_119360401.1">
    <property type="nucleotide sequence ID" value="NZ_QWKZ01000056.1"/>
</dbReference>
<dbReference type="Proteomes" id="UP000265800">
    <property type="component" value="Unassembled WGS sequence"/>
</dbReference>
<proteinExistence type="predicted"/>
<dbReference type="EMBL" id="QWKZ01000056">
    <property type="protein sequence ID" value="RIH84741.1"/>
    <property type="molecule type" value="Genomic_DNA"/>
</dbReference>
<organism evidence="2 3">
    <name type="scientific">Meiothermus luteus</name>
    <dbReference type="NCBI Taxonomy" id="2026184"/>
    <lineage>
        <taxon>Bacteria</taxon>
        <taxon>Thermotogati</taxon>
        <taxon>Deinococcota</taxon>
        <taxon>Deinococci</taxon>
        <taxon>Thermales</taxon>
        <taxon>Thermaceae</taxon>
        <taxon>Meiothermus</taxon>
    </lineage>
</organism>
<dbReference type="Pfam" id="PF14326">
    <property type="entry name" value="DUF4384"/>
    <property type="match status" value="1"/>
</dbReference>
<feature type="domain" description="DUF4384" evidence="1">
    <location>
        <begin position="47"/>
        <end position="119"/>
    </location>
</feature>
<keyword evidence="3" id="KW-1185">Reference proteome</keyword>
<protein>
    <recommendedName>
        <fullName evidence="1">DUF4384 domain-containing protein</fullName>
    </recommendedName>
</protein>
<evidence type="ECO:0000259" key="1">
    <source>
        <dbReference type="Pfam" id="PF14326"/>
    </source>
</evidence>
<evidence type="ECO:0000313" key="3">
    <source>
        <dbReference type="Proteomes" id="UP000265800"/>
    </source>
</evidence>
<dbReference type="InterPro" id="IPR025493">
    <property type="entry name" value="DUF4384"/>
</dbReference>
<dbReference type="PROSITE" id="PS51257">
    <property type="entry name" value="PROKAR_LIPOPROTEIN"/>
    <property type="match status" value="1"/>
</dbReference>
<dbReference type="AlphaFoldDB" id="A0A399ERC8"/>